<dbReference type="InterPro" id="IPR010619">
    <property type="entry name" value="ThrE-like_N"/>
</dbReference>
<dbReference type="InterPro" id="IPR050539">
    <property type="entry name" value="ThrE_Dicarb/AminoAcid_Exp"/>
</dbReference>
<dbReference type="GO" id="GO:0015744">
    <property type="term" value="P:succinate transport"/>
    <property type="evidence" value="ECO:0007669"/>
    <property type="project" value="TreeGrafter"/>
</dbReference>
<evidence type="ECO:0000256" key="7">
    <source>
        <dbReference type="SAM" id="Phobius"/>
    </source>
</evidence>
<keyword evidence="10" id="KW-1185">Reference proteome</keyword>
<dbReference type="PANTHER" id="PTHR34390">
    <property type="entry name" value="UPF0442 PROTEIN YJJB-RELATED"/>
    <property type="match status" value="1"/>
</dbReference>
<evidence type="ECO:0000313" key="10">
    <source>
        <dbReference type="Proteomes" id="UP000199652"/>
    </source>
</evidence>
<dbReference type="Proteomes" id="UP000199652">
    <property type="component" value="Unassembled WGS sequence"/>
</dbReference>
<dbReference type="Pfam" id="PF06738">
    <property type="entry name" value="ThrE"/>
    <property type="match status" value="1"/>
</dbReference>
<dbReference type="AlphaFoldDB" id="A0A1H3HDX1"/>
<keyword evidence="2" id="KW-1003">Cell membrane</keyword>
<protein>
    <submittedName>
        <fullName evidence="9">Uncharacterized membrane protein YjjP, DUF1212 family</fullName>
    </submittedName>
</protein>
<dbReference type="PANTHER" id="PTHR34390:SF2">
    <property type="entry name" value="SUCCINATE TRANSPORTER SUBUNIT YJJP-RELATED"/>
    <property type="match status" value="1"/>
</dbReference>
<proteinExistence type="inferred from homology"/>
<dbReference type="EMBL" id="FNOU01000017">
    <property type="protein sequence ID" value="SDY12849.1"/>
    <property type="molecule type" value="Genomic_DNA"/>
</dbReference>
<evidence type="ECO:0000256" key="2">
    <source>
        <dbReference type="ARBA" id="ARBA00022475"/>
    </source>
</evidence>
<keyword evidence="4 7" id="KW-1133">Transmembrane helix</keyword>
<organism evidence="9 10">
    <name type="scientific">Eubacterium barkeri</name>
    <name type="common">Clostridium barkeri</name>
    <dbReference type="NCBI Taxonomy" id="1528"/>
    <lineage>
        <taxon>Bacteria</taxon>
        <taxon>Bacillati</taxon>
        <taxon>Bacillota</taxon>
        <taxon>Clostridia</taxon>
        <taxon>Eubacteriales</taxon>
        <taxon>Eubacteriaceae</taxon>
        <taxon>Eubacterium</taxon>
    </lineage>
</organism>
<dbReference type="GO" id="GO:0022857">
    <property type="term" value="F:transmembrane transporter activity"/>
    <property type="evidence" value="ECO:0007669"/>
    <property type="project" value="InterPro"/>
</dbReference>
<evidence type="ECO:0000313" key="9">
    <source>
        <dbReference type="EMBL" id="SDY12849.1"/>
    </source>
</evidence>
<dbReference type="GO" id="GO:0005886">
    <property type="term" value="C:plasma membrane"/>
    <property type="evidence" value="ECO:0007669"/>
    <property type="project" value="UniProtKB-SubCell"/>
</dbReference>
<evidence type="ECO:0000259" key="8">
    <source>
        <dbReference type="Pfam" id="PF06738"/>
    </source>
</evidence>
<feature type="domain" description="Threonine/serine exporter-like N-terminal" evidence="8">
    <location>
        <begin position="17"/>
        <end position="250"/>
    </location>
</feature>
<reference evidence="10" key="1">
    <citation type="submission" date="2016-10" db="EMBL/GenBank/DDBJ databases">
        <authorList>
            <person name="Varghese N."/>
            <person name="Submissions S."/>
        </authorList>
    </citation>
    <scope>NUCLEOTIDE SEQUENCE [LARGE SCALE GENOMIC DNA]</scope>
    <source>
        <strain evidence="10">VPI 5359</strain>
    </source>
</reference>
<evidence type="ECO:0000256" key="6">
    <source>
        <dbReference type="ARBA" id="ARBA00034125"/>
    </source>
</evidence>
<sequence>MYNPEKVALANEYLACALDIGEWMLIRGAEIHRVEDTIERIGLAYGADRVDVFSITYTIVVTMSGEDFGVLTQTRRISGFSYDLNMMEKLNDLSRSICEKKLQPKEIQGRMAAISQLPAYTHWQLGLAYALISAAFAIFFGGTALDAVVAGGIGIVIKIVEYSLNRLDVNRFVVICLCAAAAGFLAISSTRLGIGISAEKVSIGNIMVLIPGLMFTNSIRDMFMDNMISGAVRCTEAIIIALAIAFGFALINFTFGG</sequence>
<evidence type="ECO:0000256" key="3">
    <source>
        <dbReference type="ARBA" id="ARBA00022692"/>
    </source>
</evidence>
<feature type="transmembrane region" description="Helical" evidence="7">
    <location>
        <begin position="237"/>
        <end position="255"/>
    </location>
</feature>
<comment type="similarity">
    <text evidence="6">Belongs to the ThrE exporter (TC 2.A.79) family.</text>
</comment>
<feature type="transmembrane region" description="Helical" evidence="7">
    <location>
        <begin position="169"/>
        <end position="188"/>
    </location>
</feature>
<evidence type="ECO:0000256" key="4">
    <source>
        <dbReference type="ARBA" id="ARBA00022989"/>
    </source>
</evidence>
<comment type="subcellular location">
    <subcellularLocation>
        <location evidence="1">Cell membrane</location>
        <topology evidence="1">Multi-pass membrane protein</topology>
    </subcellularLocation>
</comment>
<evidence type="ECO:0000256" key="5">
    <source>
        <dbReference type="ARBA" id="ARBA00023136"/>
    </source>
</evidence>
<keyword evidence="3 7" id="KW-0812">Transmembrane</keyword>
<accession>A0A1H3HDX1</accession>
<dbReference type="OrthoDB" id="9813917at2"/>
<name>A0A1H3HDX1_EUBBA</name>
<dbReference type="RefSeq" id="WP_090246047.1">
    <property type="nucleotide sequence ID" value="NZ_FNOU01000017.1"/>
</dbReference>
<gene>
    <name evidence="9" type="ORF">SAMN04488579_11730</name>
</gene>
<keyword evidence="5 7" id="KW-0472">Membrane</keyword>
<feature type="transmembrane region" description="Helical" evidence="7">
    <location>
        <begin position="127"/>
        <end position="157"/>
    </location>
</feature>
<feature type="transmembrane region" description="Helical" evidence="7">
    <location>
        <begin position="194"/>
        <end position="216"/>
    </location>
</feature>
<evidence type="ECO:0000256" key="1">
    <source>
        <dbReference type="ARBA" id="ARBA00004651"/>
    </source>
</evidence>